<dbReference type="RefSeq" id="WP_347605876.1">
    <property type="nucleotide sequence ID" value="NZ_JBDPZC010000001.1"/>
</dbReference>
<evidence type="ECO:0008006" key="3">
    <source>
        <dbReference type="Google" id="ProtNLM"/>
    </source>
</evidence>
<comment type="caution">
    <text evidence="1">The sequence shown here is derived from an EMBL/GenBank/DDBJ whole genome shotgun (WGS) entry which is preliminary data.</text>
</comment>
<name>A0ABV0G9P8_9BURK</name>
<accession>A0ABV0G9P8</accession>
<keyword evidence="2" id="KW-1185">Reference proteome</keyword>
<evidence type="ECO:0000313" key="1">
    <source>
        <dbReference type="EMBL" id="MEO3711729.1"/>
    </source>
</evidence>
<sequence>MALPGALAAEPRAGEPLLRPALSRPVAWEFNWTSLKASDGSPITLLGGSAMLAVNEDWGLGPTVYGAAKGDFGGLFVFGVTGQRRWRLGSNTHLAASLFAGGGGGRSSDIVRFGGGLMLRPELSVRTEFGRWYVGAGVSHLRFTSGNLRGSQISLSFGRMGLFDGFDATGEGGTGAMGMRSGLGFDEVSLSSTVYSPSAGQKSRSGRALDSRLGLVGADLRQYFTPGSWLGLEASGAAKGGIDGYMEVLGTAGQDWALGHTGLRVGGHVALGLAGGGDMATGSGWIWRAGPNLRWQSPWGPALRVEAGKVWSRGAFSAPFVRASLSMPLEPMARRGEPDAMLQGAVREQTLFASVQRVRDVQFKDGSREGMTQQGLLVTRALGQHVYAAAAAGAAVQGKAGAYAYGLFGLGLRSDLLMGSGWRVGGEMLIGAGGGGGVGLGGGALRQSEAWLQWQGQEDYKPLRVRIGLGKWQDLRGRGEGSTQLNLALGYAWGTL</sequence>
<gene>
    <name evidence="1" type="ORF">ABDJ40_03005</name>
</gene>
<organism evidence="1 2">
    <name type="scientific">Roseateles flavus</name>
    <dbReference type="NCBI Taxonomy" id="3149041"/>
    <lineage>
        <taxon>Bacteria</taxon>
        <taxon>Pseudomonadati</taxon>
        <taxon>Pseudomonadota</taxon>
        <taxon>Betaproteobacteria</taxon>
        <taxon>Burkholderiales</taxon>
        <taxon>Sphaerotilaceae</taxon>
        <taxon>Roseateles</taxon>
    </lineage>
</organism>
<evidence type="ECO:0000313" key="2">
    <source>
        <dbReference type="Proteomes" id="UP001462640"/>
    </source>
</evidence>
<proteinExistence type="predicted"/>
<protein>
    <recommendedName>
        <fullName evidence="3">Autotransporter domain-containing protein</fullName>
    </recommendedName>
</protein>
<reference evidence="1 2" key="1">
    <citation type="submission" date="2024-05" db="EMBL/GenBank/DDBJ databases">
        <title>Roseateles sp. 2.12 16S ribosomal RNA gene Genome sequencing and assembly.</title>
        <authorList>
            <person name="Woo H."/>
        </authorList>
    </citation>
    <scope>NUCLEOTIDE SEQUENCE [LARGE SCALE GENOMIC DNA]</scope>
    <source>
        <strain evidence="1 2">2.12</strain>
    </source>
</reference>
<dbReference type="EMBL" id="JBDPZC010000001">
    <property type="protein sequence ID" value="MEO3711729.1"/>
    <property type="molecule type" value="Genomic_DNA"/>
</dbReference>
<dbReference type="Proteomes" id="UP001462640">
    <property type="component" value="Unassembled WGS sequence"/>
</dbReference>